<dbReference type="PROSITE" id="PS50088">
    <property type="entry name" value="ANK_REPEAT"/>
    <property type="match status" value="7"/>
</dbReference>
<dbReference type="Gene3D" id="3.40.50.300">
    <property type="entry name" value="P-loop containing nucleotide triphosphate hydrolases"/>
    <property type="match status" value="1"/>
</dbReference>
<dbReference type="EMBL" id="LCZI01000091">
    <property type="protein sequence ID" value="KKZ68567.1"/>
    <property type="molecule type" value="Genomic_DNA"/>
</dbReference>
<dbReference type="Pfam" id="PF12796">
    <property type="entry name" value="Ank_2"/>
    <property type="match status" value="2"/>
</dbReference>
<dbReference type="OrthoDB" id="4772757at2759"/>
<feature type="region of interest" description="Disordered" evidence="3">
    <location>
        <begin position="1"/>
        <end position="62"/>
    </location>
</feature>
<dbReference type="SMART" id="SM00248">
    <property type="entry name" value="ANK"/>
    <property type="match status" value="12"/>
</dbReference>
<evidence type="ECO:0000313" key="5">
    <source>
        <dbReference type="EMBL" id="KKZ68567.1"/>
    </source>
</evidence>
<evidence type="ECO:0000256" key="1">
    <source>
        <dbReference type="ARBA" id="ARBA00022737"/>
    </source>
</evidence>
<accession>A0A0G2ID33</accession>
<feature type="compositionally biased region" description="Low complexity" evidence="3">
    <location>
        <begin position="29"/>
        <end position="46"/>
    </location>
</feature>
<feature type="repeat" description="ANK" evidence="2">
    <location>
        <begin position="1063"/>
        <end position="1098"/>
    </location>
</feature>
<dbReference type="Pfam" id="PF00023">
    <property type="entry name" value="Ank"/>
    <property type="match status" value="2"/>
</dbReference>
<dbReference type="VEuPathDB" id="FungiDB:EMCG_01016"/>
<dbReference type="InterPro" id="IPR056884">
    <property type="entry name" value="NPHP3-like_N"/>
</dbReference>
<feature type="compositionally biased region" description="Pro residues" evidence="3">
    <location>
        <begin position="47"/>
        <end position="58"/>
    </location>
</feature>
<dbReference type="InterPro" id="IPR002110">
    <property type="entry name" value="Ankyrin_rpt"/>
</dbReference>
<feature type="domain" description="Nephrocystin 3-like N-terminal" evidence="4">
    <location>
        <begin position="321"/>
        <end position="481"/>
    </location>
</feature>
<feature type="repeat" description="ANK" evidence="2">
    <location>
        <begin position="1163"/>
        <end position="1195"/>
    </location>
</feature>
<evidence type="ECO:0000256" key="3">
    <source>
        <dbReference type="SAM" id="MobiDB-lite"/>
    </source>
</evidence>
<dbReference type="InterPro" id="IPR027417">
    <property type="entry name" value="P-loop_NTPase"/>
</dbReference>
<name>A0A0G2ID33_9EURO</name>
<feature type="compositionally biased region" description="Basic residues" evidence="3">
    <location>
        <begin position="1"/>
        <end position="13"/>
    </location>
</feature>
<comment type="caution">
    <text evidence="5">The sequence shown here is derived from an EMBL/GenBank/DDBJ whole genome shotgun (WGS) entry which is preliminary data.</text>
</comment>
<protein>
    <recommendedName>
        <fullName evidence="4">Nephrocystin 3-like N-terminal domain-containing protein</fullName>
    </recommendedName>
</protein>
<feature type="repeat" description="ANK" evidence="2">
    <location>
        <begin position="931"/>
        <end position="960"/>
    </location>
</feature>
<evidence type="ECO:0000313" key="6">
    <source>
        <dbReference type="Proteomes" id="UP000034164"/>
    </source>
</evidence>
<dbReference type="InterPro" id="IPR036770">
    <property type="entry name" value="Ankyrin_rpt-contain_sf"/>
</dbReference>
<dbReference type="PROSITE" id="PS50297">
    <property type="entry name" value="ANK_REP_REGION"/>
    <property type="match status" value="5"/>
</dbReference>
<keyword evidence="2" id="KW-0040">ANK repeat</keyword>
<dbReference type="SUPFAM" id="SSF48403">
    <property type="entry name" value="Ankyrin repeat"/>
    <property type="match status" value="1"/>
</dbReference>
<feature type="repeat" description="ANK" evidence="2">
    <location>
        <begin position="862"/>
        <end position="894"/>
    </location>
</feature>
<dbReference type="SUPFAM" id="SSF52540">
    <property type="entry name" value="P-loop containing nucleoside triphosphate hydrolases"/>
    <property type="match status" value="1"/>
</dbReference>
<dbReference type="Gene3D" id="1.25.40.20">
    <property type="entry name" value="Ankyrin repeat-containing domain"/>
    <property type="match status" value="3"/>
</dbReference>
<dbReference type="Pfam" id="PF24883">
    <property type="entry name" value="NPHP3_N"/>
    <property type="match status" value="1"/>
</dbReference>
<gene>
    <name evidence="5" type="ORF">EMCG_01016</name>
</gene>
<feature type="repeat" description="ANK" evidence="2">
    <location>
        <begin position="895"/>
        <end position="927"/>
    </location>
</feature>
<dbReference type="PANTHER" id="PTHR10039">
    <property type="entry name" value="AMELOGENIN"/>
    <property type="match status" value="1"/>
</dbReference>
<dbReference type="AlphaFoldDB" id="A0A0G2ID33"/>
<proteinExistence type="predicted"/>
<reference evidence="6" key="1">
    <citation type="journal article" date="2015" name="PLoS Genet.">
        <title>The dynamic genome and transcriptome of the human fungal pathogen Blastomyces and close relative Emmonsia.</title>
        <authorList>
            <person name="Munoz J.F."/>
            <person name="Gauthier G.M."/>
            <person name="Desjardins C.A."/>
            <person name="Gallo J.E."/>
            <person name="Holder J."/>
            <person name="Sullivan T.D."/>
            <person name="Marty A.J."/>
            <person name="Carmen J.C."/>
            <person name="Chen Z."/>
            <person name="Ding L."/>
            <person name="Gujja S."/>
            <person name="Magrini V."/>
            <person name="Misas E."/>
            <person name="Mitreva M."/>
            <person name="Priest M."/>
            <person name="Saif S."/>
            <person name="Whiston E.A."/>
            <person name="Young S."/>
            <person name="Zeng Q."/>
            <person name="Goldman W.E."/>
            <person name="Mardis E.R."/>
            <person name="Taylor J.W."/>
            <person name="McEwen J.G."/>
            <person name="Clay O.K."/>
            <person name="Klein B.S."/>
            <person name="Cuomo C.A."/>
        </authorList>
    </citation>
    <scope>NUCLEOTIDE SEQUENCE [LARGE SCALE GENOMIC DNA]</scope>
    <source>
        <strain evidence="6">UAMH 3008</strain>
    </source>
</reference>
<keyword evidence="1" id="KW-0677">Repeat</keyword>
<dbReference type="Proteomes" id="UP000034164">
    <property type="component" value="Unassembled WGS sequence"/>
</dbReference>
<feature type="repeat" description="ANK" evidence="2">
    <location>
        <begin position="1100"/>
        <end position="1132"/>
    </location>
</feature>
<evidence type="ECO:0000256" key="2">
    <source>
        <dbReference type="PROSITE-ProRule" id="PRU00023"/>
    </source>
</evidence>
<feature type="repeat" description="ANK" evidence="2">
    <location>
        <begin position="1133"/>
        <end position="1165"/>
    </location>
</feature>
<sequence>MKKRQGKLKRFFRFRFTSRNPPPSPPTRPLGLTTTAGPGVCQTPGLPVSPDPSPPAPDPSLKEPAGVVVVVSGGVSTRKTNPALELAIENHIKGLSAAEQQTFRDGASESDLLARAAELDAKHNESSSFRPHTEKITKVLKFCDKFMGGVAIGIQANPDISSIIVGGVRVFLDIAIRFVTYFAKLTDMISRLTDYLQALAIYGNIGDDRITEPTAAAYGDLLKFCQKASSIFVPDTGGRERTWMILLKEQWEPFETIFGEIEISFRHHVAIVDNSANALQLDMLIKREKSEDKSMFLEWLSGSGAGFDKRHMDIFSKKHPGTADWLLNSKEFKSWVDSPDSSLLWCYGNPGAGKSVIASNVVQHFSGKHLFHETIGVSYVYYHHGDGALQDLSLVIAGILLPICRKLDKIPDWLNKHKKDGFSPSAVCTTELFCSVAQKFDQVILIVDALDECPKEARYKMIGFLDKVMKITKAKIFVTSRKESDIETAFNDAKVPMIEIQVDDTAEDIKTFVTEELRSLRQGLYGKKFYLSDDSLEDVIIEFLTKKSDGMFLWVYFQLEHLCKVSQARQDQRIHDELHRLPSGLDGTYKRMLRDIDARLEYDKQIALNTLMWVLHAKRPLSKAELRYAVTLSNDPDSDVKHLNLVNFDFLLDSCQNFVIDDGELIRLVHYSAKQFLTNSDFGFMGLQPSTIQKAHIANEKLTSSCLSCLQHLPHIGGRQREQYDKLLEFLEERPFVLYAAHYFDAHISLCLDAGSPTKCYLNGVDVVFETSDILTIFRLRRMRPPYPSRRSWNDIQWSENHMDLNRAVYATSLIRVPQIRKKYASGDPPSDALHLVVVNKDRDAATRLITNGYEINKLNKQGVCALYYTCELGHIQIVSLLMDYRADVNVAGGDHGSPLQAASANGHEGIVQMLLEHGADVDVACGLYGSPLQAASARGHERIVQMLLDQGAHNDLQNRKGIYLTALDAALQHKNRKISRLLADSVVDINAQCGEYGAPLQAALVAQDYSLANLFLERGADVNANPTKYGTALAIASNQLNEEMVVRLLDRGANINAVVGGDMGSALQAAARMPIFEAREVVKLLLKRGADINLRGDTLGTPPLTIAVKWGHKETVRLFLDCGADIEAQEDSSGSPISAAAYFGRIDLVELLLDRGADINAAGGAALRAASCLGFEDIVELLIDRGADVNAVNPGGSSALAGAYINGHKKIMAWLLVAGAEDVRSAYEEEAVDFRPFDHLFSEFF</sequence>
<dbReference type="PANTHER" id="PTHR10039:SF16">
    <property type="entry name" value="GPI INOSITOL-DEACYLASE"/>
    <property type="match status" value="1"/>
</dbReference>
<organism evidence="5 6">
    <name type="scientific">[Emmonsia] crescens</name>
    <dbReference type="NCBI Taxonomy" id="73230"/>
    <lineage>
        <taxon>Eukaryota</taxon>
        <taxon>Fungi</taxon>
        <taxon>Dikarya</taxon>
        <taxon>Ascomycota</taxon>
        <taxon>Pezizomycotina</taxon>
        <taxon>Eurotiomycetes</taxon>
        <taxon>Eurotiomycetidae</taxon>
        <taxon>Onygenales</taxon>
        <taxon>Ajellomycetaceae</taxon>
        <taxon>Emergomyces</taxon>
    </lineage>
</organism>
<evidence type="ECO:0000259" key="4">
    <source>
        <dbReference type="Pfam" id="PF24883"/>
    </source>
</evidence>